<protein>
    <recommendedName>
        <fullName evidence="2">DUF6535 domain-containing protein</fullName>
    </recommendedName>
</protein>
<feature type="transmembrane region" description="Helical" evidence="1">
    <location>
        <begin position="81"/>
        <end position="102"/>
    </location>
</feature>
<dbReference type="OrthoDB" id="3221808at2759"/>
<proteinExistence type="predicted"/>
<sequence>MDDPTSVPLGSKPSEKLKDIDDGKNALSVLQDILVTLRKSNIIPRDGETKWVRFWNKYTQEADDYDREFLERYKNDMNTTMIFSGLFTAVTATIASMTISGLSQDPNIVTQTLLFNMVLLLNRTDDSIPRGIPIPSWDGPSASVIWFQTLLYASLVCSLLVALGAVLATQW</sequence>
<reference evidence="3" key="1">
    <citation type="journal article" date="2021" name="New Phytol.">
        <title>Evolutionary innovations through gain and loss of genes in the ectomycorrhizal Boletales.</title>
        <authorList>
            <person name="Wu G."/>
            <person name="Miyauchi S."/>
            <person name="Morin E."/>
            <person name="Kuo A."/>
            <person name="Drula E."/>
            <person name="Varga T."/>
            <person name="Kohler A."/>
            <person name="Feng B."/>
            <person name="Cao Y."/>
            <person name="Lipzen A."/>
            <person name="Daum C."/>
            <person name="Hundley H."/>
            <person name="Pangilinan J."/>
            <person name="Johnson J."/>
            <person name="Barry K."/>
            <person name="LaButti K."/>
            <person name="Ng V."/>
            <person name="Ahrendt S."/>
            <person name="Min B."/>
            <person name="Choi I.G."/>
            <person name="Park H."/>
            <person name="Plett J.M."/>
            <person name="Magnuson J."/>
            <person name="Spatafora J.W."/>
            <person name="Nagy L.G."/>
            <person name="Henrissat B."/>
            <person name="Grigoriev I.V."/>
            <person name="Yang Z.L."/>
            <person name="Xu J."/>
            <person name="Martin F.M."/>
        </authorList>
    </citation>
    <scope>NUCLEOTIDE SEQUENCE</scope>
    <source>
        <strain evidence="3">KKN 215</strain>
    </source>
</reference>
<keyword evidence="1" id="KW-1133">Transmembrane helix</keyword>
<dbReference type="InterPro" id="IPR045338">
    <property type="entry name" value="DUF6535"/>
</dbReference>
<keyword evidence="4" id="KW-1185">Reference proteome</keyword>
<gene>
    <name evidence="3" type="ORF">BXZ70DRAFT_1024450</name>
</gene>
<evidence type="ECO:0000259" key="2">
    <source>
        <dbReference type="Pfam" id="PF20153"/>
    </source>
</evidence>
<dbReference type="Proteomes" id="UP000813824">
    <property type="component" value="Unassembled WGS sequence"/>
</dbReference>
<keyword evidence="1" id="KW-0472">Membrane</keyword>
<evidence type="ECO:0000256" key="1">
    <source>
        <dbReference type="SAM" id="Phobius"/>
    </source>
</evidence>
<organism evidence="3 4">
    <name type="scientific">Cristinia sonorae</name>
    <dbReference type="NCBI Taxonomy" id="1940300"/>
    <lineage>
        <taxon>Eukaryota</taxon>
        <taxon>Fungi</taxon>
        <taxon>Dikarya</taxon>
        <taxon>Basidiomycota</taxon>
        <taxon>Agaricomycotina</taxon>
        <taxon>Agaricomycetes</taxon>
        <taxon>Agaricomycetidae</taxon>
        <taxon>Agaricales</taxon>
        <taxon>Pleurotineae</taxon>
        <taxon>Stephanosporaceae</taxon>
        <taxon>Cristinia</taxon>
    </lineage>
</organism>
<name>A0A8K0UPF8_9AGAR</name>
<dbReference type="AlphaFoldDB" id="A0A8K0UPF8"/>
<feature type="non-terminal residue" evidence="3">
    <location>
        <position position="171"/>
    </location>
</feature>
<comment type="caution">
    <text evidence="3">The sequence shown here is derived from an EMBL/GenBank/DDBJ whole genome shotgun (WGS) entry which is preliminary data.</text>
</comment>
<evidence type="ECO:0000313" key="3">
    <source>
        <dbReference type="EMBL" id="KAH8100425.1"/>
    </source>
</evidence>
<dbReference type="Pfam" id="PF20153">
    <property type="entry name" value="DUF6535"/>
    <property type="match status" value="1"/>
</dbReference>
<feature type="domain" description="DUF6535" evidence="2">
    <location>
        <begin position="55"/>
        <end position="171"/>
    </location>
</feature>
<dbReference type="EMBL" id="JAEVFJ010000016">
    <property type="protein sequence ID" value="KAH8100425.1"/>
    <property type="molecule type" value="Genomic_DNA"/>
</dbReference>
<accession>A0A8K0UPF8</accession>
<feature type="transmembrane region" description="Helical" evidence="1">
    <location>
        <begin position="145"/>
        <end position="168"/>
    </location>
</feature>
<evidence type="ECO:0000313" key="4">
    <source>
        <dbReference type="Proteomes" id="UP000813824"/>
    </source>
</evidence>
<keyword evidence="1" id="KW-0812">Transmembrane</keyword>